<dbReference type="SUPFAM" id="SSF51395">
    <property type="entry name" value="FMN-linked oxidoreductases"/>
    <property type="match status" value="1"/>
</dbReference>
<evidence type="ECO:0000313" key="13">
    <source>
        <dbReference type="EMBL" id="SPD75159.1"/>
    </source>
</evidence>
<dbReference type="InterPro" id="IPR050074">
    <property type="entry name" value="DHO_dehydrogenase"/>
</dbReference>
<feature type="binding site" evidence="11">
    <location>
        <position position="222"/>
    </location>
    <ligand>
        <name>FMN</name>
        <dbReference type="ChEBI" id="CHEBI:58210"/>
    </ligand>
</feature>
<dbReference type="NCBIfam" id="TIGR01037">
    <property type="entry name" value="pyrD_sub1_fam"/>
    <property type="match status" value="1"/>
</dbReference>
<dbReference type="GO" id="GO:0006207">
    <property type="term" value="P:'de novo' pyrimidine nucleobase biosynthetic process"/>
    <property type="evidence" value="ECO:0007669"/>
    <property type="project" value="InterPro"/>
</dbReference>
<evidence type="ECO:0000256" key="1">
    <source>
        <dbReference type="ARBA" id="ARBA00004496"/>
    </source>
</evidence>
<dbReference type="InterPro" id="IPR033888">
    <property type="entry name" value="DHOD_1B"/>
</dbReference>
<dbReference type="PROSITE" id="PS00911">
    <property type="entry name" value="DHODEHASE_1"/>
    <property type="match status" value="1"/>
</dbReference>
<comment type="function">
    <text evidence="11">Catalyzes the conversion of dihydroorotate to orotate.</text>
</comment>
<protein>
    <recommendedName>
        <fullName evidence="11">Dihydroorotate dehydrogenase</fullName>
        <shortName evidence="11">DHOD</shortName>
        <shortName evidence="11">DHODase</shortName>
        <shortName evidence="11">DHOdehase</shortName>
        <ecNumber evidence="11">1.3.-.-</ecNumber>
    </recommendedName>
</protein>
<evidence type="ECO:0000259" key="12">
    <source>
        <dbReference type="Pfam" id="PF01180"/>
    </source>
</evidence>
<dbReference type="InterPro" id="IPR013785">
    <property type="entry name" value="Aldolase_TIM"/>
</dbReference>
<keyword evidence="7 11" id="KW-0288">FMN</keyword>
<evidence type="ECO:0000256" key="10">
    <source>
        <dbReference type="ARBA" id="ARBA00023027"/>
    </source>
</evidence>
<feature type="binding site" evidence="11">
    <location>
        <begin position="196"/>
        <end position="197"/>
    </location>
    <ligand>
        <name>substrate</name>
    </ligand>
</feature>
<dbReference type="GO" id="GO:0044205">
    <property type="term" value="P:'de novo' UMP biosynthetic process"/>
    <property type="evidence" value="ECO:0007669"/>
    <property type="project" value="UniProtKB-UniRule"/>
</dbReference>
<feature type="domain" description="Dihydroorotate dehydrogenase catalytic" evidence="12">
    <location>
        <begin position="7"/>
        <end position="292"/>
    </location>
</feature>
<sequence length="309" mass="31951">MPVNPDLSVDLFNCKLKNPTILASGILGTTRDLLKTVSLNGAGAVTIKSISKEPRYGHPNPTVLSFGPGLINAVGYSNPGIEKASEEFCELDQVGCPVIGSLIGTTAEEFIYVASIMDKMGFAALEVPLSCPHTPGYGKMGNQDNPEEVSRIVTAICSASTKPLFVKLPPLASAGNLIEMALAAKESGAYGITASNTIGPGMLIDIDSAKPYLGFGIGGISGPALKPLAIATVFELYKAVDMPIIGTGGVSTGRDAVEMIMAGATAVGVGTAVLSRGMSAFRDIADEIKEILSLRGANNLSEVRGLAHR</sequence>
<comment type="similarity">
    <text evidence="3 11">Belongs to the dihydroorotate dehydrogenase family. Type 1 subfamily.</text>
</comment>
<evidence type="ECO:0000256" key="7">
    <source>
        <dbReference type="ARBA" id="ARBA00022643"/>
    </source>
</evidence>
<gene>
    <name evidence="11 13" type="primary">pyrD</name>
    <name evidence="13" type="ORF">PITCH_A450007</name>
</gene>
<comment type="subunit">
    <text evidence="4">Heterotetramer of 2 PyrK and 2 PyrD type B subunits.</text>
</comment>
<dbReference type="AlphaFoldDB" id="A0A445N0E5"/>
<accession>A0A445N0E5</accession>
<feature type="binding site" evidence="11">
    <location>
        <position position="24"/>
    </location>
    <ligand>
        <name>FMN</name>
        <dbReference type="ChEBI" id="CHEBI:58210"/>
    </ligand>
</feature>
<feature type="active site" description="Nucleophile" evidence="11">
    <location>
        <position position="131"/>
    </location>
</feature>
<comment type="cofactor">
    <cofactor evidence="11">
        <name>FMN</name>
        <dbReference type="ChEBI" id="CHEBI:58210"/>
    </cofactor>
    <text evidence="11">Binds 1 FMN per subunit.</text>
</comment>
<feature type="binding site" evidence="11">
    <location>
        <position position="167"/>
    </location>
    <ligand>
        <name>FMN</name>
        <dbReference type="ChEBI" id="CHEBI:58210"/>
    </ligand>
</feature>
<dbReference type="EC" id="1.3.-.-" evidence="11"/>
<evidence type="ECO:0000256" key="4">
    <source>
        <dbReference type="ARBA" id="ARBA00011669"/>
    </source>
</evidence>
<keyword evidence="10" id="KW-0520">NAD</keyword>
<dbReference type="HAMAP" id="MF_00224">
    <property type="entry name" value="DHO_dh_type1"/>
    <property type="match status" value="1"/>
</dbReference>
<dbReference type="PANTHER" id="PTHR48109">
    <property type="entry name" value="DIHYDROOROTATE DEHYDROGENASE (QUINONE), MITOCHONDRIAL-RELATED"/>
    <property type="match status" value="1"/>
</dbReference>
<evidence type="ECO:0000256" key="11">
    <source>
        <dbReference type="HAMAP-Rule" id="MF_00224"/>
    </source>
</evidence>
<keyword evidence="8 11" id="KW-0665">Pyrimidine biosynthesis</keyword>
<evidence type="ECO:0000256" key="9">
    <source>
        <dbReference type="ARBA" id="ARBA00023002"/>
    </source>
</evidence>
<evidence type="ECO:0000256" key="8">
    <source>
        <dbReference type="ARBA" id="ARBA00022975"/>
    </source>
</evidence>
<dbReference type="PANTHER" id="PTHR48109:SF1">
    <property type="entry name" value="DIHYDROOROTATE DEHYDROGENASE (FUMARATE)"/>
    <property type="match status" value="1"/>
</dbReference>
<comment type="pathway">
    <text evidence="2 11">Pyrimidine metabolism; UMP biosynthesis via de novo pathway.</text>
</comment>
<dbReference type="InterPro" id="IPR049622">
    <property type="entry name" value="Dihydroorotate_DH_I"/>
</dbReference>
<dbReference type="InterPro" id="IPR005720">
    <property type="entry name" value="Dihydroorotate_DH_cat"/>
</dbReference>
<feature type="binding site" evidence="11">
    <location>
        <begin position="48"/>
        <end position="49"/>
    </location>
    <ligand>
        <name>FMN</name>
        <dbReference type="ChEBI" id="CHEBI:58210"/>
    </ligand>
</feature>
<comment type="caution">
    <text evidence="11">Lacks conserved residue(s) required for the propagation of feature annotation.</text>
</comment>
<dbReference type="InterPro" id="IPR001295">
    <property type="entry name" value="Dihydroorotate_DH_CS"/>
</dbReference>
<proteinExistence type="inferred from homology"/>
<dbReference type="UniPathway" id="UPA00070"/>
<feature type="binding site" evidence="11">
    <location>
        <position position="48"/>
    </location>
    <ligand>
        <name>substrate</name>
    </ligand>
</feature>
<dbReference type="EMBL" id="OJIN01000187">
    <property type="protein sequence ID" value="SPD75159.1"/>
    <property type="molecule type" value="Genomic_DNA"/>
</dbReference>
<evidence type="ECO:0000256" key="3">
    <source>
        <dbReference type="ARBA" id="ARBA00008008"/>
    </source>
</evidence>
<dbReference type="PIRSF" id="PIRSF000164">
    <property type="entry name" value="DHO_oxidase"/>
    <property type="match status" value="1"/>
</dbReference>
<dbReference type="InterPro" id="IPR012135">
    <property type="entry name" value="Dihydroorotate_DH_1_2"/>
</dbReference>
<reference evidence="13" key="1">
    <citation type="submission" date="2018-01" db="EMBL/GenBank/DDBJ databases">
        <authorList>
            <person name="Regsiter A."/>
            <person name="William W."/>
        </authorList>
    </citation>
    <scope>NUCLEOTIDE SEQUENCE</scope>
    <source>
        <strain evidence="13">TRIP AH-1</strain>
    </source>
</reference>
<dbReference type="GO" id="GO:0005737">
    <property type="term" value="C:cytoplasm"/>
    <property type="evidence" value="ECO:0007669"/>
    <property type="project" value="UniProtKB-SubCell"/>
</dbReference>
<keyword evidence="6 11" id="KW-0285">Flavoprotein</keyword>
<organism evidence="13">
    <name type="scientific">uncultured Desulfobacterium sp</name>
    <dbReference type="NCBI Taxonomy" id="201089"/>
    <lineage>
        <taxon>Bacteria</taxon>
        <taxon>Pseudomonadati</taxon>
        <taxon>Thermodesulfobacteriota</taxon>
        <taxon>Desulfobacteria</taxon>
        <taxon>Desulfobacterales</taxon>
        <taxon>Desulfobacteriaceae</taxon>
        <taxon>Desulfobacterium</taxon>
        <taxon>environmental samples</taxon>
    </lineage>
</organism>
<dbReference type="Gene3D" id="3.20.20.70">
    <property type="entry name" value="Aldolase class I"/>
    <property type="match status" value="1"/>
</dbReference>
<dbReference type="PROSITE" id="PS00912">
    <property type="entry name" value="DHODEHASE_2"/>
    <property type="match status" value="1"/>
</dbReference>
<dbReference type="NCBIfam" id="NF005574">
    <property type="entry name" value="PRK07259.1"/>
    <property type="match status" value="1"/>
</dbReference>
<keyword evidence="5 11" id="KW-0963">Cytoplasm</keyword>
<dbReference type="Pfam" id="PF01180">
    <property type="entry name" value="DHO_dh"/>
    <property type="match status" value="1"/>
</dbReference>
<evidence type="ECO:0000256" key="6">
    <source>
        <dbReference type="ARBA" id="ARBA00022630"/>
    </source>
</evidence>
<dbReference type="GO" id="GO:0004152">
    <property type="term" value="F:dihydroorotate dehydrogenase activity"/>
    <property type="evidence" value="ECO:0007669"/>
    <property type="project" value="UniProtKB-UniRule"/>
</dbReference>
<comment type="subcellular location">
    <subcellularLocation>
        <location evidence="1 11">Cytoplasm</location>
    </subcellularLocation>
</comment>
<evidence type="ECO:0000256" key="2">
    <source>
        <dbReference type="ARBA" id="ARBA00004725"/>
    </source>
</evidence>
<dbReference type="CDD" id="cd04740">
    <property type="entry name" value="DHOD_1B_like"/>
    <property type="match status" value="1"/>
</dbReference>
<evidence type="ECO:0000256" key="5">
    <source>
        <dbReference type="ARBA" id="ARBA00022490"/>
    </source>
</evidence>
<feature type="binding site" evidence="11">
    <location>
        <begin position="248"/>
        <end position="249"/>
    </location>
    <ligand>
        <name>FMN</name>
        <dbReference type="ChEBI" id="CHEBI:58210"/>
    </ligand>
</feature>
<dbReference type="InterPro" id="IPR024920">
    <property type="entry name" value="Dihydroorotate_DH_1"/>
</dbReference>
<feature type="binding site" evidence="11">
    <location>
        <begin position="270"/>
        <end position="271"/>
    </location>
    <ligand>
        <name>FMN</name>
        <dbReference type="ChEBI" id="CHEBI:58210"/>
    </ligand>
</feature>
<keyword evidence="9 11" id="KW-0560">Oxidoreductase</keyword>
<comment type="catalytic activity">
    <reaction evidence="11">
        <text>(S)-dihydroorotate + A = orotate + AH2</text>
        <dbReference type="Rhea" id="RHEA:18073"/>
        <dbReference type="ChEBI" id="CHEBI:13193"/>
        <dbReference type="ChEBI" id="CHEBI:17499"/>
        <dbReference type="ChEBI" id="CHEBI:30839"/>
        <dbReference type="ChEBI" id="CHEBI:30864"/>
    </reaction>
</comment>
<name>A0A445N0E5_9BACT</name>